<comment type="caution">
    <text evidence="2">The sequence shown here is derived from an EMBL/GenBank/DDBJ whole genome shotgun (WGS) entry which is preliminary data.</text>
</comment>
<feature type="region of interest" description="Disordered" evidence="1">
    <location>
        <begin position="1"/>
        <end position="79"/>
    </location>
</feature>
<organism evidence="2 3">
    <name type="scientific">Clohesyomyces aquaticus</name>
    <dbReference type="NCBI Taxonomy" id="1231657"/>
    <lineage>
        <taxon>Eukaryota</taxon>
        <taxon>Fungi</taxon>
        <taxon>Dikarya</taxon>
        <taxon>Ascomycota</taxon>
        <taxon>Pezizomycotina</taxon>
        <taxon>Dothideomycetes</taxon>
        <taxon>Pleosporomycetidae</taxon>
        <taxon>Pleosporales</taxon>
        <taxon>Lindgomycetaceae</taxon>
        <taxon>Clohesyomyces</taxon>
    </lineage>
</organism>
<evidence type="ECO:0000313" key="3">
    <source>
        <dbReference type="Proteomes" id="UP000193144"/>
    </source>
</evidence>
<protein>
    <submittedName>
        <fullName evidence="2">Uncharacterized protein</fullName>
    </submittedName>
</protein>
<dbReference type="EMBL" id="MCFA01000238">
    <property type="protein sequence ID" value="ORX97226.1"/>
    <property type="molecule type" value="Genomic_DNA"/>
</dbReference>
<proteinExistence type="predicted"/>
<accession>A0A1Y1YHN9</accession>
<sequence length="160" mass="17858">MCGLYRDKRRRRSRMTTLNEGQETHGSRTSSPLSDAPTNLSRQSEEAPPDVPPANRSLIAKLSVNPEKRPTDPGVIEATPKSMDHFRRLLLLEFGASTRSKSGPRTARACGRYRRTWTHICWLCGKSIRGVTGTTPIGSHWMPKTLRSTYGSNGVQQPKL</sequence>
<keyword evidence="3" id="KW-1185">Reference proteome</keyword>
<dbReference type="AlphaFoldDB" id="A0A1Y1YHN9"/>
<evidence type="ECO:0000256" key="1">
    <source>
        <dbReference type="SAM" id="MobiDB-lite"/>
    </source>
</evidence>
<dbReference type="Proteomes" id="UP000193144">
    <property type="component" value="Unassembled WGS sequence"/>
</dbReference>
<evidence type="ECO:0000313" key="2">
    <source>
        <dbReference type="EMBL" id="ORX97226.1"/>
    </source>
</evidence>
<gene>
    <name evidence="2" type="ORF">BCR34DRAFT_168332</name>
</gene>
<reference evidence="2 3" key="1">
    <citation type="submission" date="2016-07" db="EMBL/GenBank/DDBJ databases">
        <title>Pervasive Adenine N6-methylation of Active Genes in Fungi.</title>
        <authorList>
            <consortium name="DOE Joint Genome Institute"/>
            <person name="Mondo S.J."/>
            <person name="Dannebaum R.O."/>
            <person name="Kuo R.C."/>
            <person name="Labutti K."/>
            <person name="Haridas S."/>
            <person name="Kuo A."/>
            <person name="Salamov A."/>
            <person name="Ahrendt S.R."/>
            <person name="Lipzen A."/>
            <person name="Sullivan W."/>
            <person name="Andreopoulos W.B."/>
            <person name="Clum A."/>
            <person name="Lindquist E."/>
            <person name="Daum C."/>
            <person name="Ramamoorthy G.K."/>
            <person name="Gryganskyi A."/>
            <person name="Culley D."/>
            <person name="Magnuson J.K."/>
            <person name="James T.Y."/>
            <person name="O'Malley M.A."/>
            <person name="Stajich J.E."/>
            <person name="Spatafora J.W."/>
            <person name="Visel A."/>
            <person name="Grigoriev I.V."/>
        </authorList>
    </citation>
    <scope>NUCLEOTIDE SEQUENCE [LARGE SCALE GENOMIC DNA]</scope>
    <source>
        <strain evidence="2 3">CBS 115471</strain>
    </source>
</reference>
<name>A0A1Y1YHN9_9PLEO</name>
<feature type="compositionally biased region" description="Polar residues" evidence="1">
    <location>
        <begin position="27"/>
        <end position="42"/>
    </location>
</feature>